<evidence type="ECO:0000313" key="2">
    <source>
        <dbReference type="EMBL" id="KAF3850065.1"/>
    </source>
</evidence>
<name>A0A7J5YKT6_DISMA</name>
<dbReference type="AlphaFoldDB" id="A0A7J5YKT6"/>
<sequence>MLRSPAAGRQLQLGGHQQHMADTWIFFHFHSNKLYFLYARRALRVRGSALFDECLKMACFLCYRVFNNVCKTGLRFKYDVCCFRALFRVQRGPHNYLSWGLNGIRWYFFGSQYLPPPLGYVAQLVFHGPGQDTFPLKAAVPLLGELSERSVAAGRTQDGVSSDITETRKMHPTEREGGLHASG</sequence>
<feature type="region of interest" description="Disordered" evidence="1">
    <location>
        <begin position="153"/>
        <end position="183"/>
    </location>
</feature>
<evidence type="ECO:0000313" key="3">
    <source>
        <dbReference type="Proteomes" id="UP000518266"/>
    </source>
</evidence>
<gene>
    <name evidence="2" type="ORF">F7725_019784</name>
</gene>
<accession>A0A7J5YKT6</accession>
<proteinExistence type="predicted"/>
<evidence type="ECO:0000256" key="1">
    <source>
        <dbReference type="SAM" id="MobiDB-lite"/>
    </source>
</evidence>
<comment type="caution">
    <text evidence="2">The sequence shown here is derived from an EMBL/GenBank/DDBJ whole genome shotgun (WGS) entry which is preliminary data.</text>
</comment>
<dbReference type="EMBL" id="JAAKFY010000011">
    <property type="protein sequence ID" value="KAF3850065.1"/>
    <property type="molecule type" value="Genomic_DNA"/>
</dbReference>
<dbReference type="Proteomes" id="UP000518266">
    <property type="component" value="Unassembled WGS sequence"/>
</dbReference>
<keyword evidence="3" id="KW-1185">Reference proteome</keyword>
<organism evidence="2 3">
    <name type="scientific">Dissostichus mawsoni</name>
    <name type="common">Antarctic cod</name>
    <dbReference type="NCBI Taxonomy" id="36200"/>
    <lineage>
        <taxon>Eukaryota</taxon>
        <taxon>Metazoa</taxon>
        <taxon>Chordata</taxon>
        <taxon>Craniata</taxon>
        <taxon>Vertebrata</taxon>
        <taxon>Euteleostomi</taxon>
        <taxon>Actinopterygii</taxon>
        <taxon>Neopterygii</taxon>
        <taxon>Teleostei</taxon>
        <taxon>Neoteleostei</taxon>
        <taxon>Acanthomorphata</taxon>
        <taxon>Eupercaria</taxon>
        <taxon>Perciformes</taxon>
        <taxon>Notothenioidei</taxon>
        <taxon>Nototheniidae</taxon>
        <taxon>Dissostichus</taxon>
    </lineage>
</organism>
<reference evidence="2 3" key="1">
    <citation type="submission" date="2020-03" db="EMBL/GenBank/DDBJ databases">
        <title>Dissostichus mawsoni Genome sequencing and assembly.</title>
        <authorList>
            <person name="Park H."/>
        </authorList>
    </citation>
    <scope>NUCLEOTIDE SEQUENCE [LARGE SCALE GENOMIC DNA]</scope>
    <source>
        <strain evidence="2">DM0001</strain>
        <tissue evidence="2">Muscle</tissue>
    </source>
</reference>
<feature type="compositionally biased region" description="Basic and acidic residues" evidence="1">
    <location>
        <begin position="165"/>
        <end position="183"/>
    </location>
</feature>
<protein>
    <submittedName>
        <fullName evidence="2">Uncharacterized protein</fullName>
    </submittedName>
</protein>